<accession>M2VTY2</accession>
<dbReference type="Gramene" id="EME26661">
    <property type="protein sequence ID" value="EME26661"/>
    <property type="gene ID" value="Gasu_56700"/>
</dbReference>
<dbReference type="AlphaFoldDB" id="M2VTY2"/>
<evidence type="ECO:0000313" key="2">
    <source>
        <dbReference type="Proteomes" id="UP000030680"/>
    </source>
</evidence>
<dbReference type="OrthoDB" id="364348at2759"/>
<gene>
    <name evidence="1" type="ORF">Gasu_56700</name>
</gene>
<dbReference type="EMBL" id="KB454544">
    <property type="protein sequence ID" value="EME26661.1"/>
    <property type="molecule type" value="Genomic_DNA"/>
</dbReference>
<dbReference type="KEGG" id="gsl:Gasu_56700"/>
<evidence type="ECO:0000313" key="1">
    <source>
        <dbReference type="EMBL" id="EME26661.1"/>
    </source>
</evidence>
<dbReference type="RefSeq" id="XP_005703181.1">
    <property type="nucleotide sequence ID" value="XM_005703124.2"/>
</dbReference>
<proteinExistence type="predicted"/>
<keyword evidence="2" id="KW-1185">Reference proteome</keyword>
<dbReference type="Proteomes" id="UP000030680">
    <property type="component" value="Unassembled WGS sequence"/>
</dbReference>
<organism evidence="1 2">
    <name type="scientific">Galdieria sulphuraria</name>
    <name type="common">Red alga</name>
    <dbReference type="NCBI Taxonomy" id="130081"/>
    <lineage>
        <taxon>Eukaryota</taxon>
        <taxon>Rhodophyta</taxon>
        <taxon>Bangiophyceae</taxon>
        <taxon>Galdieriales</taxon>
        <taxon>Galdieriaceae</taxon>
        <taxon>Galdieria</taxon>
    </lineage>
</organism>
<feature type="non-terminal residue" evidence="1">
    <location>
        <position position="94"/>
    </location>
</feature>
<name>M2VTY2_GALSU</name>
<dbReference type="GeneID" id="17085677"/>
<sequence>MSSQNSALKNVSVSEIRKNVSDAEGESALSELSTTISNIASYNQKLRLLLKRATTSQPSSRRTLIKQLQTLKEQCLESVLKAEELLKTFSITED</sequence>
<protein>
    <submittedName>
        <fullName evidence="1">Syntaxin</fullName>
    </submittedName>
</protein>
<reference evidence="2" key="1">
    <citation type="journal article" date="2013" name="Science">
        <title>Gene transfer from bacteria and archaea facilitated evolution of an extremophilic eukaryote.</title>
        <authorList>
            <person name="Schonknecht G."/>
            <person name="Chen W.H."/>
            <person name="Ternes C.M."/>
            <person name="Barbier G.G."/>
            <person name="Shrestha R.P."/>
            <person name="Stanke M."/>
            <person name="Brautigam A."/>
            <person name="Baker B.J."/>
            <person name="Banfield J.F."/>
            <person name="Garavito R.M."/>
            <person name="Carr K."/>
            <person name="Wilkerson C."/>
            <person name="Rensing S.A."/>
            <person name="Gagneul D."/>
            <person name="Dickenson N.E."/>
            <person name="Oesterhelt C."/>
            <person name="Lercher M.J."/>
            <person name="Weber A.P."/>
        </authorList>
    </citation>
    <scope>NUCLEOTIDE SEQUENCE [LARGE SCALE GENOMIC DNA]</scope>
    <source>
        <strain evidence="2">074W</strain>
    </source>
</reference>